<keyword evidence="3" id="KW-1185">Reference proteome</keyword>
<dbReference type="PROSITE" id="PS51664">
    <property type="entry name" value="YCAO"/>
    <property type="match status" value="1"/>
</dbReference>
<protein>
    <submittedName>
        <fullName evidence="2">Bacteriocin biosynthesis protein SagD</fullName>
    </submittedName>
</protein>
<proteinExistence type="predicted"/>
<evidence type="ECO:0000259" key="1">
    <source>
        <dbReference type="PROSITE" id="PS51664"/>
    </source>
</evidence>
<gene>
    <name evidence="2" type="ORF">DP107_14875</name>
</gene>
<dbReference type="Pfam" id="PF02624">
    <property type="entry name" value="YcaO"/>
    <property type="match status" value="1"/>
</dbReference>
<comment type="caution">
    <text evidence="2">The sequence shown here is derived from an EMBL/GenBank/DDBJ whole genome shotgun (WGS) entry which is preliminary data.</text>
</comment>
<dbReference type="PANTHER" id="PTHR37809">
    <property type="entry name" value="RIBOSOMAL PROTEIN S12 METHYLTHIOTRANSFERASE ACCESSORY FACTOR YCAO"/>
    <property type="match status" value="1"/>
</dbReference>
<sequence>MTEVHLSGEGPAAEAVAAALADTDATVTHTEADDLAAADLGVVVGTVGADTFDAATGESHDAGTPWLAVELGGVGGQRLPDVDAAVGGFGPGTACFDCLRTRAAAGAGEDATRGTGDTDVGAATSRFAGALAGRSAADLVAGRGTVALGSVVEIPHAERRVLPVPGCACADGSPGPDLVREPLDRSLAESVDRLERAVDRRVGPVREVSEAESFPAPYYLAELAAIPFGDGRTDGLAAGVAADWNAALGKAIGEGLERYAAAAYRTDGFERAPPAAVEGAVPPERFVRPDPADGDWARPDPSEPVPWVAGEALASGERAWLPAEFVVFPPPEGARHRPAITTGLGFGSGVDALLSGLYEAIERDAAMLAWYSTYEPLGLAVEADAARGADGPLHEFDALRRRARSEGLETTAVLLTQDVDVPVVACAVHREGGDWPRFAAGMAADLDPGAAARDALAEAVQNWLELRGMGRQGATEQKPTVARAADLPRGVRAFHDPETTVPLGSVGAADPPSSAAELDALVERVTDAGLEPYGARLTTRDVAGLGFEAVRVLVPGAQPLFTGTPYFGDRARSVPPAFGCDPRLDRAPHPFP</sequence>
<dbReference type="RefSeq" id="WP_144262941.1">
    <property type="nucleotide sequence ID" value="NZ_QMDX01000011.1"/>
</dbReference>
<dbReference type="EMBL" id="QMDX01000011">
    <property type="protein sequence ID" value="TSD09692.1"/>
    <property type="molecule type" value="Genomic_DNA"/>
</dbReference>
<name>A0A554MX36_9EURY</name>
<dbReference type="Proteomes" id="UP000319894">
    <property type="component" value="Unassembled WGS sequence"/>
</dbReference>
<dbReference type="InterPro" id="IPR027624">
    <property type="entry name" value="TOMM_cyclo_SagD"/>
</dbReference>
<organism evidence="2 3">
    <name type="scientific">Haloglomus irregulare</name>
    <dbReference type="NCBI Taxonomy" id="2234134"/>
    <lineage>
        <taxon>Archaea</taxon>
        <taxon>Methanobacteriati</taxon>
        <taxon>Methanobacteriota</taxon>
        <taxon>Stenosarchaea group</taxon>
        <taxon>Halobacteria</taxon>
        <taxon>Halobacteriales</taxon>
        <taxon>Natronomonadaceae</taxon>
        <taxon>Haloglomus</taxon>
    </lineage>
</organism>
<dbReference type="InterPro" id="IPR003776">
    <property type="entry name" value="YcaO-like_dom"/>
</dbReference>
<evidence type="ECO:0000313" key="3">
    <source>
        <dbReference type="Proteomes" id="UP000319894"/>
    </source>
</evidence>
<dbReference type="NCBIfam" id="TIGR03604">
    <property type="entry name" value="TOMM_cyclo_SagD"/>
    <property type="match status" value="1"/>
</dbReference>
<dbReference type="AlphaFoldDB" id="A0A554MX36"/>
<dbReference type="OrthoDB" id="7433at2157"/>
<evidence type="ECO:0000313" key="2">
    <source>
        <dbReference type="EMBL" id="TSD09692.1"/>
    </source>
</evidence>
<dbReference type="InParanoid" id="A0A554MX36"/>
<dbReference type="Gene3D" id="3.30.1330.230">
    <property type="match status" value="1"/>
</dbReference>
<dbReference type="PANTHER" id="PTHR37809:SF1">
    <property type="entry name" value="RIBOSOMAL PROTEIN S12 METHYLTHIOTRANSFERASE ACCESSORY FACTOR YCAO"/>
    <property type="match status" value="1"/>
</dbReference>
<accession>A0A554MX36</accession>
<feature type="domain" description="YcaO" evidence="1">
    <location>
        <begin position="239"/>
        <end position="592"/>
    </location>
</feature>
<reference evidence="2 3" key="1">
    <citation type="submission" date="2018-06" db="EMBL/GenBank/DDBJ databases">
        <title>Natronomonas sp. F16-60 a new haloarchaeon isolated from a solar saltern of Isla Cristina, Huelva, Spain.</title>
        <authorList>
            <person name="Duran-Viseras A."/>
            <person name="Sanchez-Porro C."/>
            <person name="Ventosa A."/>
        </authorList>
    </citation>
    <scope>NUCLEOTIDE SEQUENCE [LARGE SCALE GENOMIC DNA]</scope>
    <source>
        <strain evidence="2 3">F16-60</strain>
    </source>
</reference>